<dbReference type="AlphaFoldDB" id="A0A6J3LRC1"/>
<evidence type="ECO:0000313" key="1">
    <source>
        <dbReference type="Proteomes" id="UP000504637"/>
    </source>
</evidence>
<sequence length="83" mass="9574">MRITIFHQTSTYGHRQLRTRDPVRSPIFKQLTARLVLRILTSVSGVHLLSLVLKVVGMNDKALIAFLTDDVHRFKFYPHDAES</sequence>
<dbReference type="Proteomes" id="UP000504637">
    <property type="component" value="Unplaced"/>
</dbReference>
<protein>
    <submittedName>
        <fullName evidence="2">Uncharacterized protein</fullName>
    </submittedName>
</protein>
<dbReference type="RefSeq" id="XP_033455427.1">
    <property type="nucleotide sequence ID" value="XM_033602702.1"/>
</dbReference>
<proteinExistence type="predicted"/>
<evidence type="ECO:0000313" key="2">
    <source>
        <dbReference type="RefSeq" id="XP_033455427.1"/>
    </source>
</evidence>
<dbReference type="OrthoDB" id="3868412at2759"/>
<organism evidence="2">
    <name type="scientific">Dissoconium aciculare CBS 342.82</name>
    <dbReference type="NCBI Taxonomy" id="1314786"/>
    <lineage>
        <taxon>Eukaryota</taxon>
        <taxon>Fungi</taxon>
        <taxon>Dikarya</taxon>
        <taxon>Ascomycota</taxon>
        <taxon>Pezizomycotina</taxon>
        <taxon>Dothideomycetes</taxon>
        <taxon>Dothideomycetidae</taxon>
        <taxon>Mycosphaerellales</taxon>
        <taxon>Dissoconiaceae</taxon>
        <taxon>Dissoconium</taxon>
    </lineage>
</organism>
<reference evidence="2" key="2">
    <citation type="submission" date="2020-04" db="EMBL/GenBank/DDBJ databases">
        <authorList>
            <consortium name="NCBI Genome Project"/>
        </authorList>
    </citation>
    <scope>NUCLEOTIDE SEQUENCE</scope>
    <source>
        <strain evidence="2">CBS 342.82</strain>
    </source>
</reference>
<reference evidence="2" key="3">
    <citation type="submission" date="2025-08" db="UniProtKB">
        <authorList>
            <consortium name="RefSeq"/>
        </authorList>
    </citation>
    <scope>IDENTIFICATION</scope>
    <source>
        <strain evidence="2">CBS 342.82</strain>
    </source>
</reference>
<keyword evidence="1" id="KW-1185">Reference proteome</keyword>
<name>A0A6J3LRC1_9PEZI</name>
<gene>
    <name evidence="2" type="ORF">K489DRAFT_364740</name>
</gene>
<reference evidence="2" key="1">
    <citation type="submission" date="2020-01" db="EMBL/GenBank/DDBJ databases">
        <authorList>
            <consortium name="DOE Joint Genome Institute"/>
            <person name="Haridas S."/>
            <person name="Albert R."/>
            <person name="Binder M."/>
            <person name="Bloem J."/>
            <person name="Labutti K."/>
            <person name="Salamov A."/>
            <person name="Andreopoulos B."/>
            <person name="Baker S.E."/>
            <person name="Barry K."/>
            <person name="Bills G."/>
            <person name="Bluhm B.H."/>
            <person name="Cannon C."/>
            <person name="Castanera R."/>
            <person name="Culley D.E."/>
            <person name="Daum C."/>
            <person name="Ezra D."/>
            <person name="Gonzalez J.B."/>
            <person name="Henrissat B."/>
            <person name="Kuo A."/>
            <person name="Liang C."/>
            <person name="Lipzen A."/>
            <person name="Lutzoni F."/>
            <person name="Magnuson J."/>
            <person name="Mondo S."/>
            <person name="Nolan M."/>
            <person name="Ohm R."/>
            <person name="Pangilinan J."/>
            <person name="Park H.-J."/>
            <person name="Ramirez L."/>
            <person name="Alfaro M."/>
            <person name="Sun H."/>
            <person name="Tritt A."/>
            <person name="Yoshinaga Y."/>
            <person name="Zwiers L.-H."/>
            <person name="Turgeon B.G."/>
            <person name="Goodwin S.B."/>
            <person name="Spatafora J.W."/>
            <person name="Crous P.W."/>
            <person name="Grigoriev I.V."/>
        </authorList>
    </citation>
    <scope>NUCLEOTIDE SEQUENCE</scope>
    <source>
        <strain evidence="2">CBS 342.82</strain>
    </source>
</reference>
<accession>A0A6J3LRC1</accession>
<dbReference type="GeneID" id="54360502"/>